<dbReference type="PROSITE" id="PS50011">
    <property type="entry name" value="PROTEIN_KINASE_DOM"/>
    <property type="match status" value="1"/>
</dbReference>
<evidence type="ECO:0000256" key="12">
    <source>
        <dbReference type="ARBA" id="ARBA00022840"/>
    </source>
</evidence>
<dbReference type="PROSITE" id="PS50948">
    <property type="entry name" value="PAN"/>
    <property type="match status" value="1"/>
</dbReference>
<evidence type="ECO:0000313" key="28">
    <source>
        <dbReference type="Proteomes" id="UP000504607"/>
    </source>
</evidence>
<keyword evidence="17" id="KW-0325">Glycoprotein</keyword>
<dbReference type="GO" id="GO:0005524">
    <property type="term" value="F:ATP binding"/>
    <property type="evidence" value="ECO:0007669"/>
    <property type="project" value="UniProtKB-UniRule"/>
</dbReference>
<dbReference type="GO" id="GO:0030246">
    <property type="term" value="F:carbohydrate binding"/>
    <property type="evidence" value="ECO:0007669"/>
    <property type="project" value="UniProtKB-KW"/>
</dbReference>
<evidence type="ECO:0000256" key="16">
    <source>
        <dbReference type="ARBA" id="ARBA00023170"/>
    </source>
</evidence>
<evidence type="ECO:0000256" key="9">
    <source>
        <dbReference type="ARBA" id="ARBA00022734"/>
    </source>
</evidence>
<dbReference type="PIRSF" id="PIRSF000641">
    <property type="entry name" value="SRK"/>
    <property type="match status" value="1"/>
</dbReference>
<dbReference type="CDD" id="cd01098">
    <property type="entry name" value="PAN_AP_plant"/>
    <property type="match status" value="1"/>
</dbReference>
<dbReference type="Pfam" id="PF01453">
    <property type="entry name" value="B_lectin"/>
    <property type="match status" value="1"/>
</dbReference>
<evidence type="ECO:0000259" key="27">
    <source>
        <dbReference type="PROSITE" id="PS50948"/>
    </source>
</evidence>
<keyword evidence="2" id="KW-1003">Cell membrane</keyword>
<feature type="chain" id="PRO_5026676840" description="Receptor-like serine/threonine-protein kinase" evidence="24">
    <location>
        <begin position="34"/>
        <end position="829"/>
    </location>
</feature>
<gene>
    <name evidence="29" type="primary">LOC105049707</name>
</gene>
<dbReference type="PANTHER" id="PTHR47974:SF19">
    <property type="entry name" value="RECEPTOR-LIKE SERINE_THREONINE-PROTEIN KINASE"/>
    <property type="match status" value="1"/>
</dbReference>
<evidence type="ECO:0000256" key="6">
    <source>
        <dbReference type="ARBA" id="ARBA00022679"/>
    </source>
</evidence>
<evidence type="ECO:0000256" key="19">
    <source>
        <dbReference type="ARBA" id="ARBA00048679"/>
    </source>
</evidence>
<dbReference type="PANTHER" id="PTHR47974">
    <property type="entry name" value="OS07G0415500 PROTEIN"/>
    <property type="match status" value="1"/>
</dbReference>
<evidence type="ECO:0000256" key="20">
    <source>
        <dbReference type="PIRNR" id="PIRNR000641"/>
    </source>
</evidence>
<dbReference type="GO" id="GO:0048544">
    <property type="term" value="P:recognition of pollen"/>
    <property type="evidence" value="ECO:0007669"/>
    <property type="project" value="InterPro"/>
</dbReference>
<comment type="catalytic activity">
    <reaction evidence="18 20">
        <text>L-threonyl-[protein] + ATP = O-phospho-L-threonyl-[protein] + ADP + H(+)</text>
        <dbReference type="Rhea" id="RHEA:46608"/>
        <dbReference type="Rhea" id="RHEA-COMP:11060"/>
        <dbReference type="Rhea" id="RHEA-COMP:11605"/>
        <dbReference type="ChEBI" id="CHEBI:15378"/>
        <dbReference type="ChEBI" id="CHEBI:30013"/>
        <dbReference type="ChEBI" id="CHEBI:30616"/>
        <dbReference type="ChEBI" id="CHEBI:61977"/>
        <dbReference type="ChEBI" id="CHEBI:456216"/>
        <dbReference type="EC" id="2.7.11.1"/>
    </reaction>
</comment>
<proteinExistence type="inferred from homology"/>
<dbReference type="GO" id="GO:0004674">
    <property type="term" value="F:protein serine/threonine kinase activity"/>
    <property type="evidence" value="ECO:0007669"/>
    <property type="project" value="UniProtKB-KW"/>
</dbReference>
<keyword evidence="12 20" id="KW-0067">ATP-binding</keyword>
<dbReference type="PROSITE" id="PS50927">
    <property type="entry name" value="BULB_LECTIN"/>
    <property type="match status" value="1"/>
</dbReference>
<dbReference type="AlphaFoldDB" id="A0A6I9RJV2"/>
<dbReference type="KEGG" id="egu:105049707"/>
<dbReference type="SMART" id="SM00220">
    <property type="entry name" value="S_TKc"/>
    <property type="match status" value="1"/>
</dbReference>
<feature type="domain" description="Bulb-type lectin" evidence="26">
    <location>
        <begin position="35"/>
        <end position="157"/>
    </location>
</feature>
<dbReference type="InterPro" id="IPR017441">
    <property type="entry name" value="Protein_kinase_ATP_BS"/>
</dbReference>
<evidence type="ECO:0000313" key="29">
    <source>
        <dbReference type="RefSeq" id="XP_010927749.1"/>
    </source>
</evidence>
<dbReference type="Gene3D" id="2.90.10.10">
    <property type="entry name" value="Bulb-type lectin domain"/>
    <property type="match status" value="1"/>
</dbReference>
<evidence type="ECO:0000259" key="25">
    <source>
        <dbReference type="PROSITE" id="PS50011"/>
    </source>
</evidence>
<dbReference type="FunFam" id="2.90.10.10:FF:000002">
    <property type="entry name" value="Serine/threonine-protein kinase"/>
    <property type="match status" value="1"/>
</dbReference>
<evidence type="ECO:0000256" key="15">
    <source>
        <dbReference type="ARBA" id="ARBA00023157"/>
    </source>
</evidence>
<evidence type="ECO:0000256" key="24">
    <source>
        <dbReference type="SAM" id="SignalP"/>
    </source>
</evidence>
<evidence type="ECO:0000256" key="21">
    <source>
        <dbReference type="PROSITE-ProRule" id="PRU10141"/>
    </source>
</evidence>
<evidence type="ECO:0000256" key="7">
    <source>
        <dbReference type="ARBA" id="ARBA00022692"/>
    </source>
</evidence>
<keyword evidence="14 23" id="KW-0472">Membrane</keyword>
<keyword evidence="28" id="KW-1185">Reference proteome</keyword>
<keyword evidence="13 23" id="KW-1133">Transmembrane helix</keyword>
<dbReference type="SMART" id="SM00108">
    <property type="entry name" value="B_lectin"/>
    <property type="match status" value="1"/>
</dbReference>
<evidence type="ECO:0000256" key="14">
    <source>
        <dbReference type="ARBA" id="ARBA00023136"/>
    </source>
</evidence>
<evidence type="ECO:0000256" key="11">
    <source>
        <dbReference type="ARBA" id="ARBA00022777"/>
    </source>
</evidence>
<sequence>MALPKIPSPFPPRSFFPLLFLLFLALQTPHAFSSSDTISTNSSISGDQQLTSKGGNFVLGFFSPPNSTKYYIGIWYKKVSQKTSVWVANREIPVSDHTKSELRLSKDGNLVLLNESKAQIWSTNVNISTNSTVAVLQDAGNLVLADGSNSSRILWQSIDHPTDTWLPGGKLGLNKVTKQNQRLISWKSLADPAPGIFSLELDPNGSSQYFIQWNKSVTYWSSGTWNGQIFSDVPEMTANYIYDFTYVNTTNESYFTYSVKTDSIISRFIMYTSGQIEQLTWVDESQEWILFWSQPRAQCEVYSLCGPFGSCSESSLTFCKCVKGFVPRNQTEWDLQDRTGGCVRNTPLQCSSNSSANVEKDKFYQMDGMKLPQNPQNQPDVASAEDCASTCLNNCSCTAYSFSGGCSVWYGDLINLQEQYNGSDAGTLYLRLAASELPDSTSKKGTVAGAVAGAVAGLFVCVVLVWAVIWRRRKRRMIHAAKAVGRTLVPFRYSDLQHFTKNFSEKLGGGGFGSVFQGFLPDSTAIAVKRLEGLRLHGEKQFRAEVSTIGTVQHVNLVRLLGFCSEGARRLLVYEFMPKGSLDTQLFQNNSMVLDWNTRYQIALGIARGLAYLHEKCRDCIIHCDIKPENILLDTSFVPKVADFGLAKLVGRDFSRVLTTMRGTRGYLAPEWITGVAITAKADVYSYGMMLFEIISGRRNSEQTEEGKPTFFPTLAANRLAQGDVQSLVDHRLGDDVNIEELERACKIAYWCIQDDESARPTMGQVVQILEGFLEINMPPIPRSLQILVESSENINFFSDLSSNQSSQARSTTSTGSQVKSTASRSSNV</sequence>
<reference evidence="29" key="1">
    <citation type="submission" date="2025-08" db="UniProtKB">
        <authorList>
            <consortium name="RefSeq"/>
        </authorList>
    </citation>
    <scope>IDENTIFICATION</scope>
</reference>
<evidence type="ECO:0000256" key="13">
    <source>
        <dbReference type="ARBA" id="ARBA00022989"/>
    </source>
</evidence>
<keyword evidence="8 24" id="KW-0732">Signal</keyword>
<keyword evidence="9" id="KW-0430">Lectin</keyword>
<dbReference type="InterPro" id="IPR001480">
    <property type="entry name" value="Bulb-type_lectin_dom"/>
</dbReference>
<dbReference type="CDD" id="cd00028">
    <property type="entry name" value="B_lectin"/>
    <property type="match status" value="1"/>
</dbReference>
<dbReference type="InParanoid" id="A0A6I9RJV2"/>
<feature type="signal peptide" evidence="24">
    <location>
        <begin position="1"/>
        <end position="33"/>
    </location>
</feature>
<dbReference type="InterPro" id="IPR011009">
    <property type="entry name" value="Kinase-like_dom_sf"/>
</dbReference>
<dbReference type="PROSITE" id="PS00108">
    <property type="entry name" value="PROTEIN_KINASE_ST"/>
    <property type="match status" value="1"/>
</dbReference>
<feature type="domain" description="Protein kinase" evidence="25">
    <location>
        <begin position="501"/>
        <end position="774"/>
    </location>
</feature>
<feature type="domain" description="Apple" evidence="27">
    <location>
        <begin position="350"/>
        <end position="433"/>
    </location>
</feature>
<feature type="transmembrane region" description="Helical" evidence="23">
    <location>
        <begin position="447"/>
        <end position="469"/>
    </location>
</feature>
<dbReference type="FunCoup" id="A0A6I9RJV2">
    <property type="interactions" value="807"/>
</dbReference>
<dbReference type="Pfam" id="PF08276">
    <property type="entry name" value="PAN_2"/>
    <property type="match status" value="1"/>
</dbReference>
<feature type="region of interest" description="Disordered" evidence="22">
    <location>
        <begin position="801"/>
        <end position="829"/>
    </location>
</feature>
<dbReference type="FunFam" id="1.10.510.10:FF:000227">
    <property type="entry name" value="Serine/threonine-protein kinase"/>
    <property type="match status" value="1"/>
</dbReference>
<evidence type="ECO:0000256" key="1">
    <source>
        <dbReference type="ARBA" id="ARBA00004251"/>
    </source>
</evidence>
<evidence type="ECO:0000256" key="4">
    <source>
        <dbReference type="ARBA" id="ARBA00022536"/>
    </source>
</evidence>
<dbReference type="Pfam" id="PF00069">
    <property type="entry name" value="Pkinase"/>
    <property type="match status" value="1"/>
</dbReference>
<evidence type="ECO:0000259" key="26">
    <source>
        <dbReference type="PROSITE" id="PS50927"/>
    </source>
</evidence>
<protein>
    <recommendedName>
        <fullName evidence="20">Receptor-like serine/threonine-protein kinase</fullName>
        <ecNumber evidence="20">2.7.11.1</ecNumber>
    </recommendedName>
</protein>
<dbReference type="PROSITE" id="PS00107">
    <property type="entry name" value="PROTEIN_KINASE_ATP"/>
    <property type="match status" value="1"/>
</dbReference>
<dbReference type="InterPro" id="IPR008271">
    <property type="entry name" value="Ser/Thr_kinase_AS"/>
</dbReference>
<dbReference type="SUPFAM" id="SSF56112">
    <property type="entry name" value="Protein kinase-like (PK-like)"/>
    <property type="match status" value="1"/>
</dbReference>
<keyword evidence="5" id="KW-0597">Phosphoprotein</keyword>
<dbReference type="EC" id="2.7.11.1" evidence="20"/>
<evidence type="ECO:0000256" key="18">
    <source>
        <dbReference type="ARBA" id="ARBA00047899"/>
    </source>
</evidence>
<evidence type="ECO:0000256" key="5">
    <source>
        <dbReference type="ARBA" id="ARBA00022553"/>
    </source>
</evidence>
<keyword evidence="11 20" id="KW-0418">Kinase</keyword>
<dbReference type="Pfam" id="PF00954">
    <property type="entry name" value="S_locus_glycop"/>
    <property type="match status" value="1"/>
</dbReference>
<evidence type="ECO:0000256" key="3">
    <source>
        <dbReference type="ARBA" id="ARBA00022527"/>
    </source>
</evidence>
<dbReference type="InterPro" id="IPR000719">
    <property type="entry name" value="Prot_kinase_dom"/>
</dbReference>
<dbReference type="Gene3D" id="1.10.510.10">
    <property type="entry name" value="Transferase(Phosphotransferase) domain 1"/>
    <property type="match status" value="1"/>
</dbReference>
<dbReference type="InterPro" id="IPR003609">
    <property type="entry name" value="Pan_app"/>
</dbReference>
<keyword evidence="4" id="KW-0245">EGF-like domain</keyword>
<dbReference type="GeneID" id="105049707"/>
<dbReference type="CDD" id="cd14066">
    <property type="entry name" value="STKc_IRAK"/>
    <property type="match status" value="1"/>
</dbReference>
<accession>A0A6I9RJV2</accession>
<keyword evidence="7 23" id="KW-0812">Transmembrane</keyword>
<keyword evidence="10 20" id="KW-0547">Nucleotide-binding</keyword>
<comment type="subcellular location">
    <subcellularLocation>
        <location evidence="1">Cell membrane</location>
        <topology evidence="1">Single-pass type I membrane protein</topology>
    </subcellularLocation>
</comment>
<dbReference type="SMART" id="SM00473">
    <property type="entry name" value="PAN_AP"/>
    <property type="match status" value="1"/>
</dbReference>
<evidence type="ECO:0000256" key="22">
    <source>
        <dbReference type="SAM" id="MobiDB-lite"/>
    </source>
</evidence>
<evidence type="ECO:0000256" key="23">
    <source>
        <dbReference type="SAM" id="Phobius"/>
    </source>
</evidence>
<dbReference type="InterPro" id="IPR036426">
    <property type="entry name" value="Bulb-type_lectin_dom_sf"/>
</dbReference>
<keyword evidence="16" id="KW-0675">Receptor</keyword>
<dbReference type="InterPro" id="IPR024171">
    <property type="entry name" value="SRK-like_kinase"/>
</dbReference>
<organism evidence="28 29">
    <name type="scientific">Elaeis guineensis var. tenera</name>
    <name type="common">Oil palm</name>
    <dbReference type="NCBI Taxonomy" id="51953"/>
    <lineage>
        <taxon>Eukaryota</taxon>
        <taxon>Viridiplantae</taxon>
        <taxon>Streptophyta</taxon>
        <taxon>Embryophyta</taxon>
        <taxon>Tracheophyta</taxon>
        <taxon>Spermatophyta</taxon>
        <taxon>Magnoliopsida</taxon>
        <taxon>Liliopsida</taxon>
        <taxon>Arecaceae</taxon>
        <taxon>Arecoideae</taxon>
        <taxon>Cocoseae</taxon>
        <taxon>Elaeidinae</taxon>
        <taxon>Elaeis</taxon>
    </lineage>
</organism>
<keyword evidence="15" id="KW-1015">Disulfide bond</keyword>
<evidence type="ECO:0000256" key="10">
    <source>
        <dbReference type="ARBA" id="ARBA00022741"/>
    </source>
</evidence>
<keyword evidence="3 20" id="KW-0723">Serine/threonine-protein kinase</keyword>
<comment type="similarity">
    <text evidence="20">Belongs to the protein kinase superfamily. Ser/Thr protein kinase family.</text>
</comment>
<keyword evidence="6 20" id="KW-0808">Transferase</keyword>
<name>A0A6I9RJV2_ELAGV</name>
<dbReference type="GO" id="GO:0005886">
    <property type="term" value="C:plasma membrane"/>
    <property type="evidence" value="ECO:0007669"/>
    <property type="project" value="UniProtKB-SubCell"/>
</dbReference>
<dbReference type="SUPFAM" id="SSF51110">
    <property type="entry name" value="alpha-D-mannose-specific plant lectins"/>
    <property type="match status" value="1"/>
</dbReference>
<feature type="binding site" evidence="21">
    <location>
        <position position="529"/>
    </location>
    <ligand>
        <name>ATP</name>
        <dbReference type="ChEBI" id="CHEBI:30616"/>
    </ligand>
</feature>
<dbReference type="FunFam" id="3.30.200.20:FF:000370">
    <property type="entry name" value="Receptor-like protein kinase 4"/>
    <property type="match status" value="1"/>
</dbReference>
<dbReference type="InterPro" id="IPR000858">
    <property type="entry name" value="S_locus_glycoprot_dom"/>
</dbReference>
<comment type="catalytic activity">
    <reaction evidence="19 20">
        <text>L-seryl-[protein] + ATP = O-phospho-L-seryl-[protein] + ADP + H(+)</text>
        <dbReference type="Rhea" id="RHEA:17989"/>
        <dbReference type="Rhea" id="RHEA-COMP:9863"/>
        <dbReference type="Rhea" id="RHEA-COMP:11604"/>
        <dbReference type="ChEBI" id="CHEBI:15378"/>
        <dbReference type="ChEBI" id="CHEBI:29999"/>
        <dbReference type="ChEBI" id="CHEBI:30616"/>
        <dbReference type="ChEBI" id="CHEBI:83421"/>
        <dbReference type="ChEBI" id="CHEBI:456216"/>
        <dbReference type="EC" id="2.7.11.1"/>
    </reaction>
</comment>
<dbReference type="OrthoDB" id="643280at2759"/>
<dbReference type="RefSeq" id="XP_010927749.1">
    <property type="nucleotide sequence ID" value="XM_010929447.3"/>
</dbReference>
<evidence type="ECO:0000256" key="17">
    <source>
        <dbReference type="ARBA" id="ARBA00023180"/>
    </source>
</evidence>
<evidence type="ECO:0000256" key="2">
    <source>
        <dbReference type="ARBA" id="ARBA00022475"/>
    </source>
</evidence>
<dbReference type="Gene3D" id="3.30.200.20">
    <property type="entry name" value="Phosphorylase Kinase, domain 1"/>
    <property type="match status" value="1"/>
</dbReference>
<dbReference type="Proteomes" id="UP000504607">
    <property type="component" value="Chromosome 1"/>
</dbReference>
<evidence type="ECO:0000256" key="8">
    <source>
        <dbReference type="ARBA" id="ARBA00022729"/>
    </source>
</evidence>
<dbReference type="GO" id="GO:0051707">
    <property type="term" value="P:response to other organism"/>
    <property type="evidence" value="ECO:0007669"/>
    <property type="project" value="UniProtKB-ARBA"/>
</dbReference>